<evidence type="ECO:0000256" key="5">
    <source>
        <dbReference type="ARBA" id="ARBA00023242"/>
    </source>
</evidence>
<dbReference type="SMR" id="A0A816INI3"/>
<dbReference type="Pfam" id="PF00072">
    <property type="entry name" value="Response_reg"/>
    <property type="match status" value="1"/>
</dbReference>
<evidence type="ECO:0000259" key="8">
    <source>
        <dbReference type="PROSITE" id="PS50110"/>
    </source>
</evidence>
<dbReference type="InterPro" id="IPR011006">
    <property type="entry name" value="CheY-like_superfamily"/>
</dbReference>
<feature type="domain" description="Response regulatory" evidence="8">
    <location>
        <begin position="17"/>
        <end position="141"/>
    </location>
</feature>
<dbReference type="Proteomes" id="UP001295469">
    <property type="component" value="Chromosome C03"/>
</dbReference>
<evidence type="ECO:0000313" key="9">
    <source>
        <dbReference type="EMBL" id="CAF1707764.1"/>
    </source>
</evidence>
<name>A0A816INI3_BRANA</name>
<dbReference type="InterPro" id="IPR001789">
    <property type="entry name" value="Sig_transdc_resp-reg_receiver"/>
</dbReference>
<evidence type="ECO:0000256" key="4">
    <source>
        <dbReference type="ARBA" id="ARBA00023163"/>
    </source>
</evidence>
<dbReference type="GO" id="GO:0000160">
    <property type="term" value="P:phosphorelay signal transduction system"/>
    <property type="evidence" value="ECO:0007669"/>
    <property type="project" value="UniProtKB-KW"/>
</dbReference>
<feature type="region of interest" description="Disordered" evidence="7">
    <location>
        <begin position="463"/>
        <end position="484"/>
    </location>
</feature>
<evidence type="ECO:0000256" key="6">
    <source>
        <dbReference type="PROSITE-ProRule" id="PRU00169"/>
    </source>
</evidence>
<dbReference type="SUPFAM" id="SSF52172">
    <property type="entry name" value="CheY-like"/>
    <property type="match status" value="1"/>
</dbReference>
<keyword evidence="5" id="KW-0539">Nucleus</keyword>
<protein>
    <submittedName>
        <fullName evidence="9">(rape) hypothetical protein</fullName>
    </submittedName>
</protein>
<keyword evidence="3" id="KW-0805">Transcription regulation</keyword>
<sequence>MDFDLPSYHQNTHMNITVLVVDDDRISLSTISNMLKTPTYIDKSFREITVMKANDSSEALSTLRGHCNNIDVVITEYHMPNLNGVQLQRRINEEFGNMPVIVISSDMNNEIEQETLSSGAMCFMRKPIKPNDIDTIYKHALDYKINGGSKEIQKTNSTSNPEDGSSGAKATKKFKIIWTSSLENHFCKAIQHIGVHKVTPTKILKFMNLNYLTRAHIASKLQKYRKFLKKVKGESVEKTRRVMISNIQSSSYINPQRSYNYKTSLGNNNIFNSQRGYGLGQSSHTMNNNAGFHGSVHCMNRTPTYNSQTGSKFLPRRGSLGVSSGMFALKEEMGSMSGTSQEYQAHKFGQYGTTSGALGMKSNLNTGTTGSNYAGHRIDEKGDVFGPGGIRVNVNENASLGRMRVTGNGNGSLGGIRIHATGNGCFGGTRVQGNSNGFLGEIKVHGIGNGSLGGTEVRGNDNGFLNERRVRGTGNGSLGGTRIQGNDNGFLDEIRVHGNHNGSFGEIRVHGNDSFGGLRVNSTDNGNGCLDGVMIHGNINANGSLGGMRVHTGNGNASLDENLSSMNWNFNNNNMSNHGSSTSRFPSALSSFFDNKDQSQNYLNAQTGGVVPVLQNPRRPNNHHGINDFFRDTVNSQFDHNQQQGKVTGENPEVPPAYPLENLSNGNYNEETLNSVANSEMYFPTDQNMIITNKEYGVEDLMELPLSFDQDYEDENLLKFLLEHDMN</sequence>
<comment type="subcellular location">
    <subcellularLocation>
        <location evidence="1">Nucleus</location>
    </subcellularLocation>
</comment>
<comment type="caution">
    <text evidence="6">Lacks conserved residue(s) required for the propagation of feature annotation.</text>
</comment>
<accession>A0A816INI3</accession>
<dbReference type="NCBIfam" id="TIGR01557">
    <property type="entry name" value="myb_SHAQKYF"/>
    <property type="match status" value="1"/>
</dbReference>
<dbReference type="GO" id="GO:0005634">
    <property type="term" value="C:nucleus"/>
    <property type="evidence" value="ECO:0007669"/>
    <property type="project" value="UniProtKB-SubCell"/>
</dbReference>
<proteinExistence type="predicted"/>
<keyword evidence="2" id="KW-0902">Two-component regulatory system</keyword>
<dbReference type="PROSITE" id="PS50110">
    <property type="entry name" value="RESPONSE_REGULATORY"/>
    <property type="match status" value="1"/>
</dbReference>
<dbReference type="GO" id="GO:0003677">
    <property type="term" value="F:DNA binding"/>
    <property type="evidence" value="ECO:0007669"/>
    <property type="project" value="InterPro"/>
</dbReference>
<dbReference type="PANTHER" id="PTHR43874">
    <property type="entry name" value="TWO-COMPONENT RESPONSE REGULATOR"/>
    <property type="match status" value="1"/>
</dbReference>
<dbReference type="AlphaFoldDB" id="A0A816INI3"/>
<dbReference type="SUPFAM" id="SSF46689">
    <property type="entry name" value="Homeodomain-like"/>
    <property type="match status" value="1"/>
</dbReference>
<dbReference type="PANTHER" id="PTHR43874:SF19">
    <property type="entry name" value="RESPONSE REGULATOR 23-RELATED"/>
    <property type="match status" value="1"/>
</dbReference>
<dbReference type="EMBL" id="HG994367">
    <property type="protein sequence ID" value="CAF1707764.1"/>
    <property type="molecule type" value="Genomic_DNA"/>
</dbReference>
<dbReference type="Gene3D" id="3.40.50.2300">
    <property type="match status" value="1"/>
</dbReference>
<dbReference type="SMART" id="SM00448">
    <property type="entry name" value="REC"/>
    <property type="match status" value="1"/>
</dbReference>
<dbReference type="InterPro" id="IPR009057">
    <property type="entry name" value="Homeodomain-like_sf"/>
</dbReference>
<evidence type="ECO:0000256" key="2">
    <source>
        <dbReference type="ARBA" id="ARBA00023012"/>
    </source>
</evidence>
<dbReference type="GO" id="GO:0009736">
    <property type="term" value="P:cytokinin-activated signaling pathway"/>
    <property type="evidence" value="ECO:0007669"/>
    <property type="project" value="InterPro"/>
</dbReference>
<evidence type="ECO:0000256" key="3">
    <source>
        <dbReference type="ARBA" id="ARBA00023015"/>
    </source>
</evidence>
<keyword evidence="4" id="KW-0804">Transcription</keyword>
<dbReference type="InterPro" id="IPR045279">
    <property type="entry name" value="ARR-like"/>
</dbReference>
<dbReference type="Gene3D" id="1.10.10.60">
    <property type="entry name" value="Homeodomain-like"/>
    <property type="match status" value="1"/>
</dbReference>
<gene>
    <name evidence="9" type="ORF">DARMORV10_C03P64850.1</name>
</gene>
<reference evidence="9" key="1">
    <citation type="submission" date="2021-01" db="EMBL/GenBank/DDBJ databases">
        <authorList>
            <consortium name="Genoscope - CEA"/>
            <person name="William W."/>
        </authorList>
    </citation>
    <scope>NUCLEOTIDE SEQUENCE</scope>
</reference>
<dbReference type="InterPro" id="IPR006447">
    <property type="entry name" value="Myb_dom_plants"/>
</dbReference>
<evidence type="ECO:0000256" key="7">
    <source>
        <dbReference type="SAM" id="MobiDB-lite"/>
    </source>
</evidence>
<evidence type="ECO:0000256" key="1">
    <source>
        <dbReference type="ARBA" id="ARBA00004123"/>
    </source>
</evidence>
<organism evidence="9">
    <name type="scientific">Brassica napus</name>
    <name type="common">Rape</name>
    <dbReference type="NCBI Taxonomy" id="3708"/>
    <lineage>
        <taxon>Eukaryota</taxon>
        <taxon>Viridiplantae</taxon>
        <taxon>Streptophyta</taxon>
        <taxon>Embryophyta</taxon>
        <taxon>Tracheophyta</taxon>
        <taxon>Spermatophyta</taxon>
        <taxon>Magnoliopsida</taxon>
        <taxon>eudicotyledons</taxon>
        <taxon>Gunneridae</taxon>
        <taxon>Pentapetalae</taxon>
        <taxon>rosids</taxon>
        <taxon>malvids</taxon>
        <taxon>Brassicales</taxon>
        <taxon>Brassicaceae</taxon>
        <taxon>Brassiceae</taxon>
        <taxon>Brassica</taxon>
    </lineage>
</organism>